<evidence type="ECO:0000313" key="2">
    <source>
        <dbReference type="Proteomes" id="UP000266287"/>
    </source>
</evidence>
<dbReference type="EMBL" id="NDHY01000015">
    <property type="protein sequence ID" value="RIH99672.1"/>
    <property type="molecule type" value="Genomic_DNA"/>
</dbReference>
<organism evidence="1 2">
    <name type="scientific">candidate division NPL-UPA2 bacterium Unc8</name>
    <dbReference type="NCBI Taxonomy" id="1980939"/>
    <lineage>
        <taxon>Bacteria</taxon>
    </lineage>
</organism>
<reference evidence="1 2" key="1">
    <citation type="submission" date="2018-08" db="EMBL/GenBank/DDBJ databases">
        <title>Draft genome of candidate division NPL-UPA2 bacterium Unc8 that adapted to ultra-basic serpentinizing groundwater.</title>
        <authorList>
            <person name="Ishii S."/>
            <person name="Suzuki S."/>
            <person name="Nealson K.H."/>
        </authorList>
    </citation>
    <scope>NUCLEOTIDE SEQUENCE [LARGE SCALE GENOMIC DNA]</scope>
    <source>
        <strain evidence="1">Unc8</strain>
    </source>
</reference>
<dbReference type="AlphaFoldDB" id="A0A399FX00"/>
<evidence type="ECO:0000313" key="1">
    <source>
        <dbReference type="EMBL" id="RIH99672.1"/>
    </source>
</evidence>
<sequence length="63" mass="7654">MSPILKLSNHDEKRERAFELEYLLSLTTKERFQMMIQKSDEIKRTLIRNGYRRPIEIIKRECG</sequence>
<gene>
    <name evidence="1" type="ORF">B9J77_04925</name>
</gene>
<dbReference type="Proteomes" id="UP000266287">
    <property type="component" value="Unassembled WGS sequence"/>
</dbReference>
<protein>
    <submittedName>
        <fullName evidence="1">Uncharacterized protein</fullName>
    </submittedName>
</protein>
<accession>A0A399FX00</accession>
<name>A0A399FX00_UNCN2</name>
<proteinExistence type="predicted"/>
<comment type="caution">
    <text evidence="1">The sequence shown here is derived from an EMBL/GenBank/DDBJ whole genome shotgun (WGS) entry which is preliminary data.</text>
</comment>